<keyword evidence="2" id="KW-1185">Reference proteome</keyword>
<name>A0A927MJM6_9BACL</name>
<dbReference type="SUPFAM" id="SSF55729">
    <property type="entry name" value="Acyl-CoA N-acyltransferases (Nat)"/>
    <property type="match status" value="1"/>
</dbReference>
<dbReference type="EMBL" id="JADBEL010000005">
    <property type="protein sequence ID" value="MBE1554172.1"/>
    <property type="molecule type" value="Genomic_DNA"/>
</dbReference>
<comment type="caution">
    <text evidence="1">The sequence shown here is derived from an EMBL/GenBank/DDBJ whole genome shotgun (WGS) entry which is preliminary data.</text>
</comment>
<gene>
    <name evidence="1" type="ORF">H4683_001247</name>
</gene>
<dbReference type="InterPro" id="IPR027365">
    <property type="entry name" value="GNAT_acetyltra_YdfB-like"/>
</dbReference>
<dbReference type="RefSeq" id="WP_338062406.1">
    <property type="nucleotide sequence ID" value="NZ_JADBEL010000005.1"/>
</dbReference>
<dbReference type="Gene3D" id="3.40.630.30">
    <property type="match status" value="1"/>
</dbReference>
<organism evidence="1 2">
    <name type="scientific">Sporosarcina limicola</name>
    <dbReference type="NCBI Taxonomy" id="34101"/>
    <lineage>
        <taxon>Bacteria</taxon>
        <taxon>Bacillati</taxon>
        <taxon>Bacillota</taxon>
        <taxon>Bacilli</taxon>
        <taxon>Bacillales</taxon>
        <taxon>Caryophanaceae</taxon>
        <taxon>Sporosarcina</taxon>
    </lineage>
</organism>
<reference evidence="1" key="1">
    <citation type="submission" date="2020-10" db="EMBL/GenBank/DDBJ databases">
        <title>Genomic Encyclopedia of Type Strains, Phase IV (KMG-IV): sequencing the most valuable type-strain genomes for metagenomic binning, comparative biology and taxonomic classification.</title>
        <authorList>
            <person name="Goeker M."/>
        </authorList>
    </citation>
    <scope>NUCLEOTIDE SEQUENCE</scope>
    <source>
        <strain evidence="1">DSM 13886</strain>
    </source>
</reference>
<proteinExistence type="predicted"/>
<dbReference type="AlphaFoldDB" id="A0A927MJM6"/>
<evidence type="ECO:0000313" key="1">
    <source>
        <dbReference type="EMBL" id="MBE1554172.1"/>
    </source>
</evidence>
<dbReference type="Proteomes" id="UP000658225">
    <property type="component" value="Unassembled WGS sequence"/>
</dbReference>
<protein>
    <submittedName>
        <fullName evidence="1">GNAT superfamily N-acetyltransferase</fullName>
    </submittedName>
</protein>
<evidence type="ECO:0000313" key="2">
    <source>
        <dbReference type="Proteomes" id="UP000658225"/>
    </source>
</evidence>
<accession>A0A927MJM6</accession>
<dbReference type="Pfam" id="PF12746">
    <property type="entry name" value="GNAT_acetyltran"/>
    <property type="match status" value="1"/>
</dbReference>
<sequence>MIGILFKEGKELVPDNELMEMQTEVLFKTDSLGRITEINEPSNLPAPLFFLGRTKQGNRIHFNTYFPESYKNKIIEVINQDQTTINLAKLIGILNKVKTISNLWVGPAYVFPENFMMTSNAVKITNENKELLEIGFPNLLEQFKWRQPFFAIIKDGRAVSVCCSARKSTKAAEASVETMEAYQGQGYGTETVIAWANQVRKEGLLALYSTAWDNFSSQAIAKKLNLYSYGIDLHIS</sequence>
<dbReference type="InterPro" id="IPR016181">
    <property type="entry name" value="Acyl_CoA_acyltransferase"/>
</dbReference>
<dbReference type="CDD" id="cd04301">
    <property type="entry name" value="NAT_SF"/>
    <property type="match status" value="1"/>
</dbReference>